<name>A0ABP8FPP8_9BACT</name>
<reference evidence="6" key="1">
    <citation type="journal article" date="2019" name="Int. J. Syst. Evol. Microbiol.">
        <title>The Global Catalogue of Microorganisms (GCM) 10K type strain sequencing project: providing services to taxonomists for standard genome sequencing and annotation.</title>
        <authorList>
            <consortium name="The Broad Institute Genomics Platform"/>
            <consortium name="The Broad Institute Genome Sequencing Center for Infectious Disease"/>
            <person name="Wu L."/>
            <person name="Ma J."/>
        </authorList>
    </citation>
    <scope>NUCLEOTIDE SEQUENCE [LARGE SCALE GENOMIC DNA]</scope>
    <source>
        <strain evidence="6">JCM 17664</strain>
    </source>
</reference>
<dbReference type="SUPFAM" id="SSF53474">
    <property type="entry name" value="alpha/beta-Hydrolases"/>
    <property type="match status" value="1"/>
</dbReference>
<dbReference type="PANTHER" id="PTHR22946">
    <property type="entry name" value="DIENELACTONE HYDROLASE DOMAIN-CONTAINING PROTEIN-RELATED"/>
    <property type="match status" value="1"/>
</dbReference>
<evidence type="ECO:0000313" key="6">
    <source>
        <dbReference type="Proteomes" id="UP001501207"/>
    </source>
</evidence>
<protein>
    <recommendedName>
        <fullName evidence="4">4-O-methyl-glucuronoyl methylesterase-like domain-containing protein</fullName>
    </recommendedName>
</protein>
<gene>
    <name evidence="5" type="ORF">GCM10023143_15690</name>
</gene>
<dbReference type="InterPro" id="IPR029058">
    <property type="entry name" value="AB_hydrolase_fold"/>
</dbReference>
<organism evidence="5 6">
    <name type="scientific">Compostibacter hankyongensis</name>
    <dbReference type="NCBI Taxonomy" id="1007089"/>
    <lineage>
        <taxon>Bacteria</taxon>
        <taxon>Pseudomonadati</taxon>
        <taxon>Bacteroidota</taxon>
        <taxon>Chitinophagia</taxon>
        <taxon>Chitinophagales</taxon>
        <taxon>Chitinophagaceae</taxon>
        <taxon>Compostibacter</taxon>
    </lineage>
</organism>
<dbReference type="EMBL" id="BAABFN010000002">
    <property type="protein sequence ID" value="GAA4308401.1"/>
    <property type="molecule type" value="Genomic_DNA"/>
</dbReference>
<evidence type="ECO:0000256" key="3">
    <source>
        <dbReference type="ARBA" id="ARBA00022801"/>
    </source>
</evidence>
<dbReference type="InterPro" id="IPR054579">
    <property type="entry name" value="GCE-like_dom"/>
</dbReference>
<dbReference type="InterPro" id="IPR050261">
    <property type="entry name" value="FrsA_esterase"/>
</dbReference>
<dbReference type="Proteomes" id="UP001501207">
    <property type="component" value="Unassembled WGS sequence"/>
</dbReference>
<dbReference type="Pfam" id="PF22244">
    <property type="entry name" value="GCE_fung"/>
    <property type="match status" value="1"/>
</dbReference>
<dbReference type="Gene3D" id="3.40.50.1820">
    <property type="entry name" value="alpha/beta hydrolase"/>
    <property type="match status" value="1"/>
</dbReference>
<accession>A0ABP8FPP8</accession>
<sequence>MALIALLVFLSGAIIPQNHTLLSYIDASGRSRRIKTKAEWKIKQRQIRDSMQAVMGPLPDRSHLPPMNIQYIDSLNGGNYFRYTITFTVAEHENISAYLYVPVRPGAGDKFPAMLALHPTGPLGKKIVDGQGDLQNRAYARELAERGYVVIAPDYPDFGDLKDYDFKTDRYLSGTMKNVFDDMRCIDLLQERADVDPGRIGVIGHSLGGHSAMFVGAFDTRLKVIVSSCGWTLLHDYFNGDREAEKKYGGKLWPWAQERYMPLFRDKYDLDPDKVPFDFDEVIAAIAPRAFFSNSPLHDANFNVDGIRQGIVRVSKVYDFLHARGNLQVCYPESEHDFPTEARLQAYRFIDKILNHTAVHPSQIK</sequence>
<keyword evidence="2" id="KW-0732">Signal</keyword>
<feature type="domain" description="4-O-methyl-glucuronoyl methylesterase-like" evidence="4">
    <location>
        <begin position="184"/>
        <end position="295"/>
    </location>
</feature>
<evidence type="ECO:0000256" key="1">
    <source>
        <dbReference type="ARBA" id="ARBA00022487"/>
    </source>
</evidence>
<evidence type="ECO:0000313" key="5">
    <source>
        <dbReference type="EMBL" id="GAA4308401.1"/>
    </source>
</evidence>
<comment type="caution">
    <text evidence="5">The sequence shown here is derived from an EMBL/GenBank/DDBJ whole genome shotgun (WGS) entry which is preliminary data.</text>
</comment>
<evidence type="ECO:0000256" key="2">
    <source>
        <dbReference type="ARBA" id="ARBA00022729"/>
    </source>
</evidence>
<proteinExistence type="predicted"/>
<keyword evidence="3" id="KW-0378">Hydrolase</keyword>
<keyword evidence="1" id="KW-0719">Serine esterase</keyword>
<keyword evidence="6" id="KW-1185">Reference proteome</keyword>
<evidence type="ECO:0000259" key="4">
    <source>
        <dbReference type="Pfam" id="PF22244"/>
    </source>
</evidence>